<comment type="caution">
    <text evidence="2">The sequence shown here is derived from an EMBL/GenBank/DDBJ whole genome shotgun (WGS) entry which is preliminary data.</text>
</comment>
<feature type="transmembrane region" description="Helical" evidence="1">
    <location>
        <begin position="12"/>
        <end position="37"/>
    </location>
</feature>
<keyword evidence="1" id="KW-1133">Transmembrane helix</keyword>
<reference evidence="2 3" key="1">
    <citation type="submission" date="2021-06" db="EMBL/GenBank/DDBJ databases">
        <authorList>
            <person name="Palmer J.M."/>
        </authorList>
    </citation>
    <scope>NUCLEOTIDE SEQUENCE [LARGE SCALE GENOMIC DNA]</scope>
    <source>
        <strain evidence="2 3">XR_2019</strain>
        <tissue evidence="2">Muscle</tissue>
    </source>
</reference>
<proteinExistence type="predicted"/>
<sequence>MNLGQCGIISHLWPTCLQLGCVPVYFSLLQLLALFLAPYTETQQQRQATVFLFTTRPQLEPPQPPSCDPLSSIPGLQTSLLIIKQRCGAKTEGHIVQKQQAGDMHE</sequence>
<name>A0ABV0W5U8_9TELE</name>
<gene>
    <name evidence="2" type="ORF">XENORESO_000367</name>
</gene>
<keyword evidence="1" id="KW-0812">Transmembrane</keyword>
<keyword evidence="3" id="KW-1185">Reference proteome</keyword>
<evidence type="ECO:0000313" key="3">
    <source>
        <dbReference type="Proteomes" id="UP001444071"/>
    </source>
</evidence>
<dbReference type="Proteomes" id="UP001444071">
    <property type="component" value="Unassembled WGS sequence"/>
</dbReference>
<evidence type="ECO:0000313" key="2">
    <source>
        <dbReference type="EMBL" id="MEQ2264962.1"/>
    </source>
</evidence>
<dbReference type="EMBL" id="JAHRIM010031090">
    <property type="protein sequence ID" value="MEQ2264962.1"/>
    <property type="molecule type" value="Genomic_DNA"/>
</dbReference>
<protein>
    <submittedName>
        <fullName evidence="2">Uncharacterized protein</fullName>
    </submittedName>
</protein>
<organism evidence="2 3">
    <name type="scientific">Xenotaenia resolanae</name>
    <dbReference type="NCBI Taxonomy" id="208358"/>
    <lineage>
        <taxon>Eukaryota</taxon>
        <taxon>Metazoa</taxon>
        <taxon>Chordata</taxon>
        <taxon>Craniata</taxon>
        <taxon>Vertebrata</taxon>
        <taxon>Euteleostomi</taxon>
        <taxon>Actinopterygii</taxon>
        <taxon>Neopterygii</taxon>
        <taxon>Teleostei</taxon>
        <taxon>Neoteleostei</taxon>
        <taxon>Acanthomorphata</taxon>
        <taxon>Ovalentaria</taxon>
        <taxon>Atherinomorphae</taxon>
        <taxon>Cyprinodontiformes</taxon>
        <taxon>Goodeidae</taxon>
        <taxon>Xenotaenia</taxon>
    </lineage>
</organism>
<evidence type="ECO:0000256" key="1">
    <source>
        <dbReference type="SAM" id="Phobius"/>
    </source>
</evidence>
<accession>A0ABV0W5U8</accession>
<keyword evidence="1" id="KW-0472">Membrane</keyword>